<dbReference type="InterPro" id="IPR058353">
    <property type="entry name" value="DUF8040"/>
</dbReference>
<dbReference type="GO" id="GO:0005634">
    <property type="term" value="C:nucleus"/>
    <property type="evidence" value="ECO:0007669"/>
    <property type="project" value="UniProtKB-SubCell"/>
</dbReference>
<dbReference type="Pfam" id="PF26138">
    <property type="entry name" value="DUF8040"/>
    <property type="match status" value="1"/>
</dbReference>
<organism evidence="10 11">
    <name type="scientific">Eleusine coracana subsp. coracana</name>
    <dbReference type="NCBI Taxonomy" id="191504"/>
    <lineage>
        <taxon>Eukaryota</taxon>
        <taxon>Viridiplantae</taxon>
        <taxon>Streptophyta</taxon>
        <taxon>Embryophyta</taxon>
        <taxon>Tracheophyta</taxon>
        <taxon>Spermatophyta</taxon>
        <taxon>Magnoliopsida</taxon>
        <taxon>Liliopsida</taxon>
        <taxon>Poales</taxon>
        <taxon>Poaceae</taxon>
        <taxon>PACMAD clade</taxon>
        <taxon>Chloridoideae</taxon>
        <taxon>Cynodonteae</taxon>
        <taxon>Eleusininae</taxon>
        <taxon>Eleusine</taxon>
    </lineage>
</organism>
<dbReference type="GO" id="GO:0046872">
    <property type="term" value="F:metal ion binding"/>
    <property type="evidence" value="ECO:0007669"/>
    <property type="project" value="UniProtKB-KW"/>
</dbReference>
<reference evidence="10" key="2">
    <citation type="submission" date="2021-12" db="EMBL/GenBank/DDBJ databases">
        <title>Resequencing data analysis of finger millet.</title>
        <authorList>
            <person name="Hatakeyama M."/>
            <person name="Aluri S."/>
            <person name="Balachadran M.T."/>
            <person name="Sivarajan S.R."/>
            <person name="Poveda L."/>
            <person name="Shimizu-Inatsugi R."/>
            <person name="Schlapbach R."/>
            <person name="Sreeman S.M."/>
            <person name="Shimizu K.K."/>
        </authorList>
    </citation>
    <scope>NUCLEOTIDE SEQUENCE</scope>
</reference>
<dbReference type="EMBL" id="BQKI01000083">
    <property type="protein sequence ID" value="GJN31870.1"/>
    <property type="molecule type" value="Genomic_DNA"/>
</dbReference>
<evidence type="ECO:0000256" key="1">
    <source>
        <dbReference type="ARBA" id="ARBA00001968"/>
    </source>
</evidence>
<evidence type="ECO:0008006" key="12">
    <source>
        <dbReference type="Google" id="ProtNLM"/>
    </source>
</evidence>
<dbReference type="AlphaFoldDB" id="A0AAV5FBZ7"/>
<dbReference type="GO" id="GO:0016787">
    <property type="term" value="F:hydrolase activity"/>
    <property type="evidence" value="ECO:0007669"/>
    <property type="project" value="UniProtKB-KW"/>
</dbReference>
<evidence type="ECO:0000256" key="7">
    <source>
        <dbReference type="ARBA" id="ARBA00023242"/>
    </source>
</evidence>
<dbReference type="Proteomes" id="UP001054889">
    <property type="component" value="Unassembled WGS sequence"/>
</dbReference>
<comment type="caution">
    <text evidence="10">The sequence shown here is derived from an EMBL/GenBank/DDBJ whole genome shotgun (WGS) entry which is preliminary data.</text>
</comment>
<dbReference type="PANTHER" id="PTHR22930">
    <property type="match status" value="1"/>
</dbReference>
<proteinExistence type="inferred from homology"/>
<dbReference type="Pfam" id="PF13359">
    <property type="entry name" value="DDE_Tnp_4"/>
    <property type="match status" value="1"/>
</dbReference>
<evidence type="ECO:0000256" key="2">
    <source>
        <dbReference type="ARBA" id="ARBA00004123"/>
    </source>
</evidence>
<evidence type="ECO:0000256" key="5">
    <source>
        <dbReference type="ARBA" id="ARBA00022723"/>
    </source>
</evidence>
<keyword evidence="7" id="KW-0539">Nucleus</keyword>
<feature type="domain" description="DDE Tnp4" evidence="8">
    <location>
        <begin position="84"/>
        <end position="237"/>
    </location>
</feature>
<evidence type="ECO:0000256" key="3">
    <source>
        <dbReference type="ARBA" id="ARBA00006958"/>
    </source>
</evidence>
<evidence type="ECO:0000313" key="11">
    <source>
        <dbReference type="Proteomes" id="UP001054889"/>
    </source>
</evidence>
<keyword evidence="4" id="KW-0540">Nuclease</keyword>
<keyword evidence="11" id="KW-1185">Reference proteome</keyword>
<dbReference type="InterPro" id="IPR027806">
    <property type="entry name" value="HARBI1_dom"/>
</dbReference>
<feature type="domain" description="DUF8040" evidence="9">
    <location>
        <begin position="2"/>
        <end position="52"/>
    </location>
</feature>
<comment type="cofactor">
    <cofactor evidence="1">
        <name>a divalent metal cation</name>
        <dbReference type="ChEBI" id="CHEBI:60240"/>
    </cofactor>
</comment>
<evidence type="ECO:0000259" key="9">
    <source>
        <dbReference type="Pfam" id="PF26138"/>
    </source>
</evidence>
<reference evidence="10" key="1">
    <citation type="journal article" date="2018" name="DNA Res.">
        <title>Multiple hybrid de novo genome assembly of finger millet, an orphan allotetraploid crop.</title>
        <authorList>
            <person name="Hatakeyama M."/>
            <person name="Aluri S."/>
            <person name="Balachadran M.T."/>
            <person name="Sivarajan S.R."/>
            <person name="Patrignani A."/>
            <person name="Gruter S."/>
            <person name="Poveda L."/>
            <person name="Shimizu-Inatsugi R."/>
            <person name="Baeten J."/>
            <person name="Francoijs K.J."/>
            <person name="Nataraja K.N."/>
            <person name="Reddy Y.A.N."/>
            <person name="Phadnis S."/>
            <person name="Ravikumar R.L."/>
            <person name="Schlapbach R."/>
            <person name="Sreeman S.M."/>
            <person name="Shimizu K.K."/>
        </authorList>
    </citation>
    <scope>NUCLEOTIDE SEQUENCE</scope>
</reference>
<dbReference type="PANTHER" id="PTHR22930:SF281">
    <property type="entry name" value="NUCLEASE"/>
    <property type="match status" value="1"/>
</dbReference>
<dbReference type="GO" id="GO:0004518">
    <property type="term" value="F:nuclease activity"/>
    <property type="evidence" value="ECO:0007669"/>
    <property type="project" value="UniProtKB-KW"/>
</dbReference>
<gene>
    <name evidence="10" type="primary">gb20323</name>
    <name evidence="10" type="ORF">PR202_gb20323</name>
</gene>
<accession>A0AAV5FBZ7</accession>
<sequence>MQDTLNVSVEEKMAIFLLIVGHAVKIRLIQSTYGWSLEPISQHFNEVLQGILSLSHEFIKLPNPADVQPEDPKWRWFEDCLGALDGTHVDVYVPLRDQGRYRNRKQQITTNVLGVCDQQMKFLYVLAGWEGPALDSRVLRDAMSREDAFSVPNGKYYLVDAGYTNGPGFLAPYRSTRYHLKEWASQGNNPCTAKELYNLRHATARNVIERTFALLKMRWAILRTNSYFDLKNQVRNDNFIESNSYLHHQVII</sequence>
<comment type="similarity">
    <text evidence="3">Belongs to the HARBI1 family.</text>
</comment>
<keyword evidence="5" id="KW-0479">Metal-binding</keyword>
<evidence type="ECO:0000259" key="8">
    <source>
        <dbReference type="Pfam" id="PF13359"/>
    </source>
</evidence>
<evidence type="ECO:0000256" key="4">
    <source>
        <dbReference type="ARBA" id="ARBA00022722"/>
    </source>
</evidence>
<dbReference type="InterPro" id="IPR045249">
    <property type="entry name" value="HARBI1-like"/>
</dbReference>
<comment type="subcellular location">
    <subcellularLocation>
        <location evidence="2">Nucleus</location>
    </subcellularLocation>
</comment>
<keyword evidence="6" id="KW-0378">Hydrolase</keyword>
<evidence type="ECO:0000256" key="6">
    <source>
        <dbReference type="ARBA" id="ARBA00022801"/>
    </source>
</evidence>
<protein>
    <recommendedName>
        <fullName evidence="12">DDE Tnp4 domain-containing protein</fullName>
    </recommendedName>
</protein>
<name>A0AAV5FBZ7_ELECO</name>
<evidence type="ECO:0000313" key="10">
    <source>
        <dbReference type="EMBL" id="GJN31870.1"/>
    </source>
</evidence>